<keyword evidence="2" id="KW-1185">Reference proteome</keyword>
<dbReference type="AlphaFoldDB" id="A0AAV3ZI82"/>
<evidence type="ECO:0000313" key="1">
    <source>
        <dbReference type="EMBL" id="GFN93593.1"/>
    </source>
</evidence>
<gene>
    <name evidence="1" type="ORF">PoB_002009900</name>
</gene>
<comment type="caution">
    <text evidence="1">The sequence shown here is derived from an EMBL/GenBank/DDBJ whole genome shotgun (WGS) entry which is preliminary data.</text>
</comment>
<reference evidence="1 2" key="1">
    <citation type="journal article" date="2021" name="Elife">
        <title>Chloroplast acquisition without the gene transfer in kleptoplastic sea slugs, Plakobranchus ocellatus.</title>
        <authorList>
            <person name="Maeda T."/>
            <person name="Takahashi S."/>
            <person name="Yoshida T."/>
            <person name="Shimamura S."/>
            <person name="Takaki Y."/>
            <person name="Nagai Y."/>
            <person name="Toyoda A."/>
            <person name="Suzuki Y."/>
            <person name="Arimoto A."/>
            <person name="Ishii H."/>
            <person name="Satoh N."/>
            <person name="Nishiyama T."/>
            <person name="Hasebe M."/>
            <person name="Maruyama T."/>
            <person name="Minagawa J."/>
            <person name="Obokata J."/>
            <person name="Shigenobu S."/>
        </authorList>
    </citation>
    <scope>NUCLEOTIDE SEQUENCE [LARGE SCALE GENOMIC DNA]</scope>
</reference>
<dbReference type="Proteomes" id="UP000735302">
    <property type="component" value="Unassembled WGS sequence"/>
</dbReference>
<accession>A0AAV3ZI82</accession>
<protein>
    <submittedName>
        <fullName evidence="1">Uncharacterized protein</fullName>
    </submittedName>
</protein>
<sequence length="99" mass="11026">MSTFRDGVKYKTTLVLKSRCSAAENSRLFRQSETTALFMVRVHQVALTARHDVHELRRPVLLAFRPAPHNLLSSAGSLPVAPDQASQIPCKTKMSYCAL</sequence>
<proteinExistence type="predicted"/>
<name>A0AAV3ZI82_9GAST</name>
<organism evidence="1 2">
    <name type="scientific">Plakobranchus ocellatus</name>
    <dbReference type="NCBI Taxonomy" id="259542"/>
    <lineage>
        <taxon>Eukaryota</taxon>
        <taxon>Metazoa</taxon>
        <taxon>Spiralia</taxon>
        <taxon>Lophotrochozoa</taxon>
        <taxon>Mollusca</taxon>
        <taxon>Gastropoda</taxon>
        <taxon>Heterobranchia</taxon>
        <taxon>Euthyneura</taxon>
        <taxon>Panpulmonata</taxon>
        <taxon>Sacoglossa</taxon>
        <taxon>Placobranchoidea</taxon>
        <taxon>Plakobranchidae</taxon>
        <taxon>Plakobranchus</taxon>
    </lineage>
</organism>
<dbReference type="EMBL" id="BLXT01002362">
    <property type="protein sequence ID" value="GFN93593.1"/>
    <property type="molecule type" value="Genomic_DNA"/>
</dbReference>
<evidence type="ECO:0000313" key="2">
    <source>
        <dbReference type="Proteomes" id="UP000735302"/>
    </source>
</evidence>